<accession>A0A0N9I6J2</accession>
<proteinExistence type="predicted"/>
<keyword evidence="2" id="KW-1185">Reference proteome</keyword>
<name>A0A0N9I6J2_9PSEU</name>
<organism evidence="1 2">
    <name type="scientific">Kibdelosporangium phytohabitans</name>
    <dbReference type="NCBI Taxonomy" id="860235"/>
    <lineage>
        <taxon>Bacteria</taxon>
        <taxon>Bacillati</taxon>
        <taxon>Actinomycetota</taxon>
        <taxon>Actinomycetes</taxon>
        <taxon>Pseudonocardiales</taxon>
        <taxon>Pseudonocardiaceae</taxon>
        <taxon>Kibdelosporangium</taxon>
    </lineage>
</organism>
<dbReference type="Proteomes" id="UP000063699">
    <property type="component" value="Chromosome"/>
</dbReference>
<gene>
    <name evidence="1" type="ORF">AOZ06_36400</name>
</gene>
<sequence length="61" mass="6509">MLPSGVHFTAVMVSSSPSSQPAVTPWSLMSLMWLACDSTVFSRGRIVTLPASASQRTARPD</sequence>
<evidence type="ECO:0000313" key="1">
    <source>
        <dbReference type="EMBL" id="ALG11626.1"/>
    </source>
</evidence>
<dbReference type="EMBL" id="CP012752">
    <property type="protein sequence ID" value="ALG11626.1"/>
    <property type="molecule type" value="Genomic_DNA"/>
</dbReference>
<reference evidence="1 2" key="1">
    <citation type="submission" date="2015-07" db="EMBL/GenBank/DDBJ databases">
        <title>Genome sequencing of Kibdelosporangium phytohabitans.</title>
        <authorList>
            <person name="Qin S."/>
            <person name="Xing K."/>
        </authorList>
    </citation>
    <scope>NUCLEOTIDE SEQUENCE [LARGE SCALE GENOMIC DNA]</scope>
    <source>
        <strain evidence="1 2">KLBMP1111</strain>
    </source>
</reference>
<dbReference type="AlphaFoldDB" id="A0A0N9I6J2"/>
<protein>
    <submittedName>
        <fullName evidence="1">Uncharacterized protein</fullName>
    </submittedName>
</protein>
<dbReference type="KEGG" id="kphy:AOZ06_36400"/>
<evidence type="ECO:0000313" key="2">
    <source>
        <dbReference type="Proteomes" id="UP000063699"/>
    </source>
</evidence>